<accession>A0ABQ6HJ78</accession>
<dbReference type="Proteomes" id="UP001157109">
    <property type="component" value="Unassembled WGS sequence"/>
</dbReference>
<keyword evidence="4" id="KW-1185">Reference proteome</keyword>
<evidence type="ECO:0000313" key="4">
    <source>
        <dbReference type="Proteomes" id="UP001157109"/>
    </source>
</evidence>
<feature type="compositionally biased region" description="Low complexity" evidence="1">
    <location>
        <begin position="278"/>
        <end position="293"/>
    </location>
</feature>
<dbReference type="RefSeq" id="WP_284283395.1">
    <property type="nucleotide sequence ID" value="NZ_BSUJ01000001.1"/>
</dbReference>
<feature type="domain" description="Thiamine pyrophosphate enzyme N-terminal TPP-binding" evidence="2">
    <location>
        <begin position="7"/>
        <end position="119"/>
    </location>
</feature>
<dbReference type="Gene3D" id="3.40.50.970">
    <property type="match status" value="1"/>
</dbReference>
<dbReference type="PANTHER" id="PTHR42916">
    <property type="entry name" value="2-SUCCINYL-5-ENOLPYRUVYL-6-HYDROXY-3-CYCLOHEXENE-1-CARBOXYLATE SYNTHASE"/>
    <property type="match status" value="1"/>
</dbReference>
<dbReference type="SUPFAM" id="SSF52518">
    <property type="entry name" value="Thiamin diphosphate-binding fold (THDP-binding)"/>
    <property type="match status" value="1"/>
</dbReference>
<dbReference type="EMBL" id="BSUJ01000001">
    <property type="protein sequence ID" value="GMA18230.1"/>
    <property type="molecule type" value="Genomic_DNA"/>
</dbReference>
<dbReference type="InterPro" id="IPR012001">
    <property type="entry name" value="Thiamin_PyroP_enz_TPP-bd_dom"/>
</dbReference>
<dbReference type="CDD" id="cd07037">
    <property type="entry name" value="TPP_PYR_MenD"/>
    <property type="match status" value="1"/>
</dbReference>
<dbReference type="Pfam" id="PF02776">
    <property type="entry name" value="TPP_enzyme_N"/>
    <property type="match status" value="1"/>
</dbReference>
<reference evidence="4" key="1">
    <citation type="journal article" date="2019" name="Int. J. Syst. Evol. Microbiol.">
        <title>The Global Catalogue of Microorganisms (GCM) 10K type strain sequencing project: providing services to taxonomists for standard genome sequencing and annotation.</title>
        <authorList>
            <consortium name="The Broad Institute Genomics Platform"/>
            <consortium name="The Broad Institute Genome Sequencing Center for Infectious Disease"/>
            <person name="Wu L."/>
            <person name="Ma J."/>
        </authorList>
    </citation>
    <scope>NUCLEOTIDE SEQUENCE [LARGE SCALE GENOMIC DNA]</scope>
    <source>
        <strain evidence="4">NBRC 105830</strain>
    </source>
</reference>
<feature type="region of interest" description="Disordered" evidence="1">
    <location>
        <begin position="274"/>
        <end position="294"/>
    </location>
</feature>
<sequence>MHPSQALASVVVDELVRHGVTDVVLCPGSRSAPFAYAVQEADRHGRLRLHVRVDERSAGFLALGLAKGSGTPTPVITTSGTAVANLHPAVLEAHHANVPLLVISCDRPPELRGTGANQTTVQPGLFAGAVRYEVDLGAPEADVGAPPASAASAASPAADTTSEAASRAANAYWRSTVSRAVAACRGVPAATPGPAHLNVPLRDPLAPDLETLHDSEDAWATGTFAGRPDGRPWVAVAPPTSPWRTSLARRWSSATWPRLVRLPTSCGSPRCRAGRAWPSPTARRTGRSSSRTGRCCCRPRGGRTRRTCPSGCWSSDESRCPVPSLACSLP</sequence>
<evidence type="ECO:0000259" key="2">
    <source>
        <dbReference type="Pfam" id="PF02776"/>
    </source>
</evidence>
<name>A0ABQ6HJ78_9MICO</name>
<comment type="caution">
    <text evidence="3">The sequence shown here is derived from an EMBL/GenBank/DDBJ whole genome shotgun (WGS) entry which is preliminary data.</text>
</comment>
<evidence type="ECO:0000313" key="3">
    <source>
        <dbReference type="EMBL" id="GMA18230.1"/>
    </source>
</evidence>
<dbReference type="InterPro" id="IPR029061">
    <property type="entry name" value="THDP-binding"/>
</dbReference>
<proteinExistence type="predicted"/>
<dbReference type="PANTHER" id="PTHR42916:SF1">
    <property type="entry name" value="PROTEIN PHYLLO, CHLOROPLASTIC"/>
    <property type="match status" value="1"/>
</dbReference>
<evidence type="ECO:0000256" key="1">
    <source>
        <dbReference type="SAM" id="MobiDB-lite"/>
    </source>
</evidence>
<gene>
    <name evidence="3" type="ORF">GCM10025862_02510</name>
</gene>
<protein>
    <recommendedName>
        <fullName evidence="2">Thiamine pyrophosphate enzyme N-terminal TPP-binding domain-containing protein</fullName>
    </recommendedName>
</protein>
<organism evidence="3 4">
    <name type="scientific">Arsenicicoccus piscis</name>
    <dbReference type="NCBI Taxonomy" id="673954"/>
    <lineage>
        <taxon>Bacteria</taxon>
        <taxon>Bacillati</taxon>
        <taxon>Actinomycetota</taxon>
        <taxon>Actinomycetes</taxon>
        <taxon>Micrococcales</taxon>
        <taxon>Intrasporangiaceae</taxon>
        <taxon>Arsenicicoccus</taxon>
    </lineage>
</organism>